<accession>A0A2M6WNT5</accession>
<dbReference type="Pfam" id="PF03462">
    <property type="entry name" value="PCRF"/>
    <property type="match status" value="1"/>
</dbReference>
<dbReference type="Gene3D" id="3.30.70.1660">
    <property type="match status" value="1"/>
</dbReference>
<comment type="function">
    <text evidence="4">Peptide chain release factor 2 directs the termination of translation in response to the peptide chain termination codons UGA and UAA.</text>
</comment>
<evidence type="ECO:0000256" key="2">
    <source>
        <dbReference type="ARBA" id="ARBA00022481"/>
    </source>
</evidence>
<dbReference type="PANTHER" id="PTHR43116">
    <property type="entry name" value="PEPTIDE CHAIN RELEASE FACTOR 2"/>
    <property type="match status" value="1"/>
</dbReference>
<dbReference type="EMBL" id="PFAQ01000052">
    <property type="protein sequence ID" value="PIT94432.1"/>
    <property type="molecule type" value="Genomic_DNA"/>
</dbReference>
<evidence type="ECO:0000256" key="1">
    <source>
        <dbReference type="ARBA" id="ARBA00010835"/>
    </source>
</evidence>
<dbReference type="GO" id="GO:0005737">
    <property type="term" value="C:cytoplasm"/>
    <property type="evidence" value="ECO:0007669"/>
    <property type="project" value="UniProtKB-SubCell"/>
</dbReference>
<dbReference type="Gene3D" id="1.20.58.410">
    <property type="entry name" value="Release factor"/>
    <property type="match status" value="1"/>
</dbReference>
<sequence length="364" mass="42111">MENLLKKIEELRERFLKIRLLLDIDGQITESREKKRLMSDSGFWNDREQAVVIGKRVEELDSEIKRWDDMEKGISDLEALVALAQEEGDDSFYDESLIKYDELLQQFNDLEFLALFSDKYDPSNVILSIHAGTGGVDAQDWASILERMYLRFAEQKKYTVEIIDHNAGTEAGIKSVSMRITGRFAYGYLKSENGMHRLVRISPFDSESMRHTSFALVEVIPELPETEDVIIKDDDLRIDFYHSSGPGGQNVNKTSSAVRLVHLPTNIIVTCQSERSQHQNREIAMKVLKARLHHLEQEKRGQEEKQLKGETQKAGWGKQIRSYVMQPYQLVKDHRTDHETTEIDKVLNGDLTGFMEAYLRWLKK</sequence>
<dbReference type="InterPro" id="IPR005139">
    <property type="entry name" value="PCRF"/>
</dbReference>
<dbReference type="Gene3D" id="3.30.160.20">
    <property type="match status" value="1"/>
</dbReference>
<keyword evidence="3 4" id="KW-0648">Protein biosynthesis</keyword>
<protein>
    <recommendedName>
        <fullName evidence="4 5">Peptide chain release factor 2</fullName>
        <shortName evidence="4">RF-2</shortName>
    </recommendedName>
</protein>
<evidence type="ECO:0000256" key="5">
    <source>
        <dbReference type="NCBIfam" id="TIGR00020"/>
    </source>
</evidence>
<dbReference type="InterPro" id="IPR000352">
    <property type="entry name" value="Pep_chain_release_fac_I"/>
</dbReference>
<dbReference type="FunFam" id="3.30.160.20:FF:000004">
    <property type="entry name" value="Peptide chain release factor 1"/>
    <property type="match status" value="1"/>
</dbReference>
<keyword evidence="4" id="KW-0963">Cytoplasm</keyword>
<feature type="modified residue" description="N5-methylglutamine" evidence="4">
    <location>
        <position position="249"/>
    </location>
</feature>
<reference evidence="9" key="1">
    <citation type="submission" date="2017-09" db="EMBL/GenBank/DDBJ databases">
        <title>Depth-based differentiation of microbial function through sediment-hosted aquifers and enrichment of novel symbionts in the deep terrestrial subsurface.</title>
        <authorList>
            <person name="Probst A.J."/>
            <person name="Ladd B."/>
            <person name="Jarett J.K."/>
            <person name="Geller-Mcgrath D.E."/>
            <person name="Sieber C.M.K."/>
            <person name="Emerson J.B."/>
            <person name="Anantharaman K."/>
            <person name="Thomas B.C."/>
            <person name="Malmstrom R."/>
            <person name="Stieglmeier M."/>
            <person name="Klingl A."/>
            <person name="Woyke T."/>
            <person name="Ryan C.M."/>
            <person name="Banfield J.F."/>
        </authorList>
    </citation>
    <scope>NUCLEOTIDE SEQUENCE [LARGE SCALE GENOMIC DNA]</scope>
</reference>
<comment type="subcellular location">
    <subcellularLocation>
        <location evidence="4">Cytoplasm</location>
    </subcellularLocation>
</comment>
<gene>
    <name evidence="4" type="primary">prfB</name>
    <name evidence="8" type="ORF">COT98_03825</name>
</gene>
<dbReference type="GO" id="GO:0016149">
    <property type="term" value="F:translation release factor activity, codon specific"/>
    <property type="evidence" value="ECO:0007669"/>
    <property type="project" value="UniProtKB-UniRule"/>
</dbReference>
<evidence type="ECO:0000259" key="7">
    <source>
        <dbReference type="PROSITE" id="PS00745"/>
    </source>
</evidence>
<comment type="similarity">
    <text evidence="1 4">Belongs to the prokaryotic/mitochondrial release factor family.</text>
</comment>
<name>A0A2M6WNT5_9BACT</name>
<dbReference type="HAMAP" id="MF_00094">
    <property type="entry name" value="Rel_fac_2"/>
    <property type="match status" value="1"/>
</dbReference>
<dbReference type="PROSITE" id="PS00745">
    <property type="entry name" value="RF_PROK_I"/>
    <property type="match status" value="1"/>
</dbReference>
<evidence type="ECO:0000256" key="6">
    <source>
        <dbReference type="SAM" id="Coils"/>
    </source>
</evidence>
<evidence type="ECO:0000256" key="3">
    <source>
        <dbReference type="ARBA" id="ARBA00022917"/>
    </source>
</evidence>
<dbReference type="SUPFAM" id="SSF75620">
    <property type="entry name" value="Release factor"/>
    <property type="match status" value="1"/>
</dbReference>
<dbReference type="Pfam" id="PF00472">
    <property type="entry name" value="RF-1"/>
    <property type="match status" value="1"/>
</dbReference>
<evidence type="ECO:0000256" key="4">
    <source>
        <dbReference type="HAMAP-Rule" id="MF_00094"/>
    </source>
</evidence>
<keyword evidence="6" id="KW-0175">Coiled coil</keyword>
<dbReference type="InterPro" id="IPR004374">
    <property type="entry name" value="PrfB"/>
</dbReference>
<keyword evidence="2 4" id="KW-0488">Methylation</keyword>
<comment type="PTM">
    <text evidence="4">Methylated by PrmC. Methylation increases the termination efficiency of RF2.</text>
</comment>
<comment type="caution">
    <text evidence="8">The sequence shown here is derived from an EMBL/GenBank/DDBJ whole genome shotgun (WGS) entry which is preliminary data.</text>
</comment>
<organism evidence="8 9">
    <name type="scientific">Candidatus Falkowbacteria bacterium CG10_big_fil_rev_8_21_14_0_10_39_9</name>
    <dbReference type="NCBI Taxonomy" id="1974566"/>
    <lineage>
        <taxon>Bacteria</taxon>
        <taxon>Candidatus Falkowiibacteriota</taxon>
    </lineage>
</organism>
<dbReference type="AlphaFoldDB" id="A0A2M6WNT5"/>
<feature type="domain" description="Prokaryotic-type class I peptide chain release factors" evidence="7">
    <location>
        <begin position="242"/>
        <end position="258"/>
    </location>
</feature>
<dbReference type="Proteomes" id="UP000228900">
    <property type="component" value="Unassembled WGS sequence"/>
</dbReference>
<dbReference type="PANTHER" id="PTHR43116:SF3">
    <property type="entry name" value="CLASS I PEPTIDE CHAIN RELEASE FACTOR"/>
    <property type="match status" value="1"/>
</dbReference>
<evidence type="ECO:0000313" key="8">
    <source>
        <dbReference type="EMBL" id="PIT94432.1"/>
    </source>
</evidence>
<feature type="coiled-coil region" evidence="6">
    <location>
        <begin position="278"/>
        <end position="305"/>
    </location>
</feature>
<dbReference type="InterPro" id="IPR045853">
    <property type="entry name" value="Pep_chain_release_fac_I_sf"/>
</dbReference>
<proteinExistence type="inferred from homology"/>
<dbReference type="NCBIfam" id="TIGR00020">
    <property type="entry name" value="prfB"/>
    <property type="match status" value="1"/>
</dbReference>
<evidence type="ECO:0000313" key="9">
    <source>
        <dbReference type="Proteomes" id="UP000228900"/>
    </source>
</evidence>
<dbReference type="SMART" id="SM00937">
    <property type="entry name" value="PCRF"/>
    <property type="match status" value="1"/>
</dbReference>